<gene>
    <name evidence="2" type="ORF">M404DRAFT_649290</name>
</gene>
<dbReference type="EMBL" id="KN831981">
    <property type="protein sequence ID" value="KIO02497.1"/>
    <property type="molecule type" value="Genomic_DNA"/>
</dbReference>
<evidence type="ECO:0000313" key="2">
    <source>
        <dbReference type="EMBL" id="KIO02497.1"/>
    </source>
</evidence>
<organism evidence="2 3">
    <name type="scientific">Pisolithus tinctorius Marx 270</name>
    <dbReference type="NCBI Taxonomy" id="870435"/>
    <lineage>
        <taxon>Eukaryota</taxon>
        <taxon>Fungi</taxon>
        <taxon>Dikarya</taxon>
        <taxon>Basidiomycota</taxon>
        <taxon>Agaricomycotina</taxon>
        <taxon>Agaricomycetes</taxon>
        <taxon>Agaricomycetidae</taxon>
        <taxon>Boletales</taxon>
        <taxon>Sclerodermatineae</taxon>
        <taxon>Pisolithaceae</taxon>
        <taxon>Pisolithus</taxon>
    </lineage>
</organism>
<feature type="region of interest" description="Disordered" evidence="1">
    <location>
        <begin position="1"/>
        <end position="53"/>
    </location>
</feature>
<reference evidence="2 3" key="1">
    <citation type="submission" date="2014-04" db="EMBL/GenBank/DDBJ databases">
        <authorList>
            <consortium name="DOE Joint Genome Institute"/>
            <person name="Kuo A."/>
            <person name="Kohler A."/>
            <person name="Costa M.D."/>
            <person name="Nagy L.G."/>
            <person name="Floudas D."/>
            <person name="Copeland A."/>
            <person name="Barry K.W."/>
            <person name="Cichocki N."/>
            <person name="Veneault-Fourrey C."/>
            <person name="LaButti K."/>
            <person name="Lindquist E.A."/>
            <person name="Lipzen A."/>
            <person name="Lundell T."/>
            <person name="Morin E."/>
            <person name="Murat C."/>
            <person name="Sun H."/>
            <person name="Tunlid A."/>
            <person name="Henrissat B."/>
            <person name="Grigoriev I.V."/>
            <person name="Hibbett D.S."/>
            <person name="Martin F."/>
            <person name="Nordberg H.P."/>
            <person name="Cantor M.N."/>
            <person name="Hua S.X."/>
        </authorList>
    </citation>
    <scope>NUCLEOTIDE SEQUENCE [LARGE SCALE GENOMIC DNA]</scope>
    <source>
        <strain evidence="2 3">Marx 270</strain>
    </source>
</reference>
<name>A0A0C3JYN9_PISTI</name>
<reference evidence="3" key="2">
    <citation type="submission" date="2015-01" db="EMBL/GenBank/DDBJ databases">
        <title>Evolutionary Origins and Diversification of the Mycorrhizal Mutualists.</title>
        <authorList>
            <consortium name="DOE Joint Genome Institute"/>
            <consortium name="Mycorrhizal Genomics Consortium"/>
            <person name="Kohler A."/>
            <person name="Kuo A."/>
            <person name="Nagy L.G."/>
            <person name="Floudas D."/>
            <person name="Copeland A."/>
            <person name="Barry K.W."/>
            <person name="Cichocki N."/>
            <person name="Veneault-Fourrey C."/>
            <person name="LaButti K."/>
            <person name="Lindquist E.A."/>
            <person name="Lipzen A."/>
            <person name="Lundell T."/>
            <person name="Morin E."/>
            <person name="Murat C."/>
            <person name="Riley R."/>
            <person name="Ohm R."/>
            <person name="Sun H."/>
            <person name="Tunlid A."/>
            <person name="Henrissat B."/>
            <person name="Grigoriev I.V."/>
            <person name="Hibbett D.S."/>
            <person name="Martin F."/>
        </authorList>
    </citation>
    <scope>NUCLEOTIDE SEQUENCE [LARGE SCALE GENOMIC DNA]</scope>
    <source>
        <strain evidence="3">Marx 270</strain>
    </source>
</reference>
<dbReference type="Proteomes" id="UP000054217">
    <property type="component" value="Unassembled WGS sequence"/>
</dbReference>
<protein>
    <submittedName>
        <fullName evidence="2">Uncharacterized protein</fullName>
    </submittedName>
</protein>
<accession>A0A0C3JYN9</accession>
<sequence>MKDGSPAESNDDEFGNDKFEQVEGQTATSVPRPPVCEPVEVWPHETRTSSGTAYNNYGTTSRLSVGSRYHEIGSCLPN</sequence>
<dbReference type="AlphaFoldDB" id="A0A0C3JYN9"/>
<evidence type="ECO:0000256" key="1">
    <source>
        <dbReference type="SAM" id="MobiDB-lite"/>
    </source>
</evidence>
<evidence type="ECO:0000313" key="3">
    <source>
        <dbReference type="Proteomes" id="UP000054217"/>
    </source>
</evidence>
<dbReference type="InParanoid" id="A0A0C3JYN9"/>
<proteinExistence type="predicted"/>
<dbReference type="HOGENOM" id="CLU_2622996_0_0_1"/>
<keyword evidence="3" id="KW-1185">Reference proteome</keyword>